<accession>A0A5E6Y0K4</accession>
<dbReference type="AlphaFoldDB" id="A0A5E6Y0K4"/>
<evidence type="ECO:0000313" key="2">
    <source>
        <dbReference type="Proteomes" id="UP000344274"/>
    </source>
</evidence>
<reference evidence="1 2" key="1">
    <citation type="submission" date="2019-09" db="EMBL/GenBank/DDBJ databases">
        <authorList>
            <person name="Chandra G."/>
            <person name="Truman W A."/>
        </authorList>
    </citation>
    <scope>NUCLEOTIDE SEQUENCE [LARGE SCALE GENOMIC DNA]</scope>
    <source>
        <strain evidence="1">PS673</strain>
    </source>
</reference>
<sequence>MLQTHHFKWHVTVRVAVVGQHVDDHRLAGVTDGAVGVGNRFLVIAVLFTSIASAESRQRRGIDVGDAVPAGQGGWHQLELAGVLDIPAQQHGGVLVLSVVAMLQVGPGELAEANRNVHVLRAVDAFADEIDVFACPFFPFRRRLAVTVEDDTFFEVHVYRVAPAVAAVPDFPHFQGAVAGEAGRGRAGGQLRSGADDSRIHLEAETAVGLDGPGFFVGTVGAAEGELAMPRRLERGLHRRIVTVEGQRNHGFTHRLARLGGFEVGGVHAHVLTGVRLDHHLHELAHHRIAGVPLQPFAAQLEYRLVPAGQDIGQAQR</sequence>
<organism evidence="1 2">
    <name type="scientific">Pseudomonas fluorescens</name>
    <dbReference type="NCBI Taxonomy" id="294"/>
    <lineage>
        <taxon>Bacteria</taxon>
        <taxon>Pseudomonadati</taxon>
        <taxon>Pseudomonadota</taxon>
        <taxon>Gammaproteobacteria</taxon>
        <taxon>Pseudomonadales</taxon>
        <taxon>Pseudomonadaceae</taxon>
        <taxon>Pseudomonas</taxon>
    </lineage>
</organism>
<proteinExistence type="predicted"/>
<dbReference type="EMBL" id="CABVHB010000122">
    <property type="protein sequence ID" value="VVN46424.1"/>
    <property type="molecule type" value="Genomic_DNA"/>
</dbReference>
<gene>
    <name evidence="1" type="ORF">PS673_05787</name>
</gene>
<evidence type="ECO:0000313" key="1">
    <source>
        <dbReference type="EMBL" id="VVN46424.1"/>
    </source>
</evidence>
<name>A0A5E6Y0K4_PSEFL</name>
<protein>
    <submittedName>
        <fullName evidence="1">Uncharacterized protein</fullName>
    </submittedName>
</protein>
<dbReference type="Proteomes" id="UP000344274">
    <property type="component" value="Unassembled WGS sequence"/>
</dbReference>